<organism evidence="1 2">
    <name type="scientific">Lysobacter enzymogenes</name>
    <dbReference type="NCBI Taxonomy" id="69"/>
    <lineage>
        <taxon>Bacteria</taxon>
        <taxon>Pseudomonadati</taxon>
        <taxon>Pseudomonadota</taxon>
        <taxon>Gammaproteobacteria</taxon>
        <taxon>Lysobacterales</taxon>
        <taxon>Lysobacteraceae</taxon>
        <taxon>Lysobacter</taxon>
    </lineage>
</organism>
<dbReference type="GeneID" id="83066154"/>
<evidence type="ECO:0000313" key="1">
    <source>
        <dbReference type="EMBL" id="BAV99851.1"/>
    </source>
</evidence>
<sequence>MKNDLPRSTSRANWFDEAAAFAELGDSYQLQIFSHLAKAGSEGCAGPGLLSPGSRMDSRELVHRMKRLAAVGLVHGEVRGRVVHYFVKAQAAQALIAALRGDLYTYLTKQDPKA</sequence>
<evidence type="ECO:0008006" key="3">
    <source>
        <dbReference type="Google" id="ProtNLM"/>
    </source>
</evidence>
<reference evidence="1 2" key="1">
    <citation type="journal article" date="2017" name="DNA Res.">
        <title>Complete genome sequence and expression profile of the commercial lytic enzyme producer Lysobacter enzymogenes M497-1.</title>
        <authorList>
            <person name="Takami H."/>
            <person name="Toyoda A."/>
            <person name="Uchiyama I."/>
            <person name="Itoh T."/>
            <person name="Takaki Y."/>
            <person name="Arai W."/>
            <person name="Nishi S."/>
            <person name="Kawai M."/>
            <person name="Shinya K."/>
            <person name="Ikeda H."/>
        </authorList>
    </citation>
    <scope>NUCLEOTIDE SEQUENCE [LARGE SCALE GENOMIC DNA]</scope>
    <source>
        <strain evidence="1 2">M497-1</strain>
    </source>
</reference>
<dbReference type="KEGG" id="lem:LEN_4364"/>
<proteinExistence type="predicted"/>
<dbReference type="InterPro" id="IPR036390">
    <property type="entry name" value="WH_DNA-bd_sf"/>
</dbReference>
<dbReference type="Gene3D" id="1.10.10.10">
    <property type="entry name" value="Winged helix-like DNA-binding domain superfamily/Winged helix DNA-binding domain"/>
    <property type="match status" value="1"/>
</dbReference>
<evidence type="ECO:0000313" key="2">
    <source>
        <dbReference type="Proteomes" id="UP000218824"/>
    </source>
</evidence>
<name>A0AAU9B9U0_LYSEN</name>
<accession>A0AAU9B9U0</accession>
<protein>
    <recommendedName>
        <fullName evidence="3">Transcriptional regulator</fullName>
    </recommendedName>
</protein>
<dbReference type="AlphaFoldDB" id="A0AAU9B9U0"/>
<dbReference type="SUPFAM" id="SSF46785">
    <property type="entry name" value="Winged helix' DNA-binding domain"/>
    <property type="match status" value="1"/>
</dbReference>
<dbReference type="RefSeq" id="WP_006505880.1">
    <property type="nucleotide sequence ID" value="NZ_AP014940.1"/>
</dbReference>
<gene>
    <name evidence="1" type="ORF">LEN_4364</name>
</gene>
<dbReference type="Proteomes" id="UP000218824">
    <property type="component" value="Chromosome"/>
</dbReference>
<dbReference type="EMBL" id="AP014940">
    <property type="protein sequence ID" value="BAV99851.1"/>
    <property type="molecule type" value="Genomic_DNA"/>
</dbReference>
<dbReference type="InterPro" id="IPR036388">
    <property type="entry name" value="WH-like_DNA-bd_sf"/>
</dbReference>